<comment type="catalytic activity">
    <reaction evidence="1">
        <text>an L-aminoacyl-L-amino acid + H2O = 2 an L-alpha-amino acid</text>
        <dbReference type="Rhea" id="RHEA:48940"/>
        <dbReference type="ChEBI" id="CHEBI:15377"/>
        <dbReference type="ChEBI" id="CHEBI:59869"/>
        <dbReference type="ChEBI" id="CHEBI:77460"/>
        <dbReference type="EC" id="3.4.13.19"/>
    </reaction>
</comment>
<gene>
    <name evidence="2" type="primary">DPEP1</name>
    <name evidence="2" type="ORF">EC973_001217</name>
</gene>
<dbReference type="AlphaFoldDB" id="A0A8H7BPK0"/>
<keyword evidence="1" id="KW-0479">Metal-binding</keyword>
<dbReference type="PROSITE" id="PS00869">
    <property type="entry name" value="RENAL_DIPEPTIDASE_1"/>
    <property type="match status" value="1"/>
</dbReference>
<evidence type="ECO:0000313" key="2">
    <source>
        <dbReference type="EMBL" id="KAF7724198.1"/>
    </source>
</evidence>
<evidence type="ECO:0000313" key="3">
    <source>
        <dbReference type="Proteomes" id="UP000605846"/>
    </source>
</evidence>
<keyword evidence="1" id="KW-0378">Hydrolase</keyword>
<keyword evidence="1" id="KW-0732">Signal</keyword>
<feature type="signal peptide" evidence="1">
    <location>
        <begin position="1"/>
        <end position="20"/>
    </location>
</feature>
<dbReference type="Gene3D" id="3.20.20.140">
    <property type="entry name" value="Metal-dependent hydrolases"/>
    <property type="match status" value="1"/>
</dbReference>
<dbReference type="Pfam" id="PF01244">
    <property type="entry name" value="Peptidase_M19"/>
    <property type="match status" value="1"/>
</dbReference>
<evidence type="ECO:0000256" key="1">
    <source>
        <dbReference type="RuleBase" id="RU341113"/>
    </source>
</evidence>
<sequence>MRLFLAATAVLGLLSTFADTYPQPQTYFGRQKAALDHANRLLAKHALIDTHNDFPMLLTENFEGKINHLNLTRLEDTHTDIERLHKGHLTGQFWSVYYDCDDMEANQVVKAMESIDVVKRMVGLYPDTFELVTTSQQFQTAFKRGRIGSMLGMEGGQMIGNSIAALRTFYDLGIRYMTLTHNCHTPWSESCCDSNPPPFKKGLGLTGFGKKIVLEMNRLGMMVDISHVAHATMHAVLDVTKAPVLFSHSSSHALCPIERNVPDEVLKRLEETDGVVMVNFYNDFVQCDPSVEATISDVADHIEYIAQIAGHHRVGLGADYDGIDKTPRGLEGVDKYPQLFAELILRGWTDDELIALAGGNLLRVWRGVERVRDSLSKELPEESRL</sequence>
<dbReference type="GO" id="GO:0006508">
    <property type="term" value="P:proteolysis"/>
    <property type="evidence" value="ECO:0007669"/>
    <property type="project" value="UniProtKB-KW"/>
</dbReference>
<keyword evidence="1" id="KW-0645">Protease</keyword>
<proteinExistence type="inferred from homology"/>
<accession>A0A8H7BPK0</accession>
<dbReference type="PANTHER" id="PTHR10443:SF12">
    <property type="entry name" value="DIPEPTIDASE"/>
    <property type="match status" value="1"/>
</dbReference>
<name>A0A8H7BPK0_9FUNG</name>
<reference evidence="2" key="1">
    <citation type="submission" date="2020-01" db="EMBL/GenBank/DDBJ databases">
        <title>Genome Sequencing of Three Apophysomyces-Like Fungal Strains Confirms a Novel Fungal Genus in the Mucoromycota with divergent Burkholderia-like Endosymbiotic Bacteria.</title>
        <authorList>
            <person name="Stajich J.E."/>
            <person name="Macias A.M."/>
            <person name="Carter-House D."/>
            <person name="Lovett B."/>
            <person name="Kasson L.R."/>
            <person name="Berry K."/>
            <person name="Grigoriev I."/>
            <person name="Chang Y."/>
            <person name="Spatafora J."/>
            <person name="Kasson M.T."/>
        </authorList>
    </citation>
    <scope>NUCLEOTIDE SEQUENCE</scope>
    <source>
        <strain evidence="2">NRRL A-21654</strain>
    </source>
</reference>
<dbReference type="PANTHER" id="PTHR10443">
    <property type="entry name" value="MICROSOMAL DIPEPTIDASE"/>
    <property type="match status" value="1"/>
</dbReference>
<dbReference type="GO" id="GO:0046872">
    <property type="term" value="F:metal ion binding"/>
    <property type="evidence" value="ECO:0007669"/>
    <property type="project" value="UniProtKB-UniRule"/>
</dbReference>
<comment type="similarity">
    <text evidence="1">Belongs to the metallo-dependent hydrolases superfamily. Peptidase M19 family.</text>
</comment>
<dbReference type="InterPro" id="IPR000180">
    <property type="entry name" value="Dipep_AS"/>
</dbReference>
<dbReference type="InterPro" id="IPR008257">
    <property type="entry name" value="Pept_M19"/>
</dbReference>
<dbReference type="InterPro" id="IPR032466">
    <property type="entry name" value="Metal_Hydrolase"/>
</dbReference>
<comment type="cofactor">
    <cofactor evidence="1">
        <name>Zn(2+)</name>
        <dbReference type="ChEBI" id="CHEBI:29105"/>
    </cofactor>
</comment>
<dbReference type="Proteomes" id="UP000605846">
    <property type="component" value="Unassembled WGS sequence"/>
</dbReference>
<feature type="chain" id="PRO_5034617530" description="Dipeptidase" evidence="1">
    <location>
        <begin position="21"/>
        <end position="385"/>
    </location>
</feature>
<dbReference type="SUPFAM" id="SSF51556">
    <property type="entry name" value="Metallo-dependent hydrolases"/>
    <property type="match status" value="1"/>
</dbReference>
<keyword evidence="1" id="KW-0224">Dipeptidase</keyword>
<keyword evidence="1" id="KW-0482">Metalloprotease</keyword>
<dbReference type="OrthoDB" id="445695at2759"/>
<keyword evidence="1" id="KW-0862">Zinc</keyword>
<protein>
    <recommendedName>
        <fullName evidence="1">Dipeptidase</fullName>
        <ecNumber evidence="1">3.4.13.19</ecNumber>
    </recommendedName>
</protein>
<comment type="caution">
    <text evidence="2">The sequence shown here is derived from an EMBL/GenBank/DDBJ whole genome shotgun (WGS) entry which is preliminary data.</text>
</comment>
<dbReference type="EMBL" id="JABAYA010000126">
    <property type="protein sequence ID" value="KAF7724198.1"/>
    <property type="molecule type" value="Genomic_DNA"/>
</dbReference>
<keyword evidence="3" id="KW-1185">Reference proteome</keyword>
<dbReference type="EC" id="3.4.13.19" evidence="1"/>
<dbReference type="PROSITE" id="PS51365">
    <property type="entry name" value="RENAL_DIPEPTIDASE_2"/>
    <property type="match status" value="1"/>
</dbReference>
<dbReference type="GO" id="GO:0070573">
    <property type="term" value="F:metallodipeptidase activity"/>
    <property type="evidence" value="ECO:0007669"/>
    <property type="project" value="InterPro"/>
</dbReference>
<dbReference type="CDD" id="cd01301">
    <property type="entry name" value="rDP_like"/>
    <property type="match status" value="1"/>
</dbReference>
<organism evidence="2 3">
    <name type="scientific">Apophysomyces ossiformis</name>
    <dbReference type="NCBI Taxonomy" id="679940"/>
    <lineage>
        <taxon>Eukaryota</taxon>
        <taxon>Fungi</taxon>
        <taxon>Fungi incertae sedis</taxon>
        <taxon>Mucoromycota</taxon>
        <taxon>Mucoromycotina</taxon>
        <taxon>Mucoromycetes</taxon>
        <taxon>Mucorales</taxon>
        <taxon>Mucorineae</taxon>
        <taxon>Mucoraceae</taxon>
        <taxon>Apophysomyces</taxon>
    </lineage>
</organism>